<sequence length="89" mass="9720">MLIPVPMDSFENSSCHGFHDRLKVVLSLRAGLLNVEQGGKEPEKGNGHQMQLKQQQSAELLVWSSPGASGRRFNFLFLPAACKLGTPGE</sequence>
<reference evidence="1 2" key="1">
    <citation type="submission" date="2021-06" db="EMBL/GenBank/DDBJ databases">
        <title>Caerostris extrusa draft genome.</title>
        <authorList>
            <person name="Kono N."/>
            <person name="Arakawa K."/>
        </authorList>
    </citation>
    <scope>NUCLEOTIDE SEQUENCE [LARGE SCALE GENOMIC DNA]</scope>
</reference>
<organism evidence="1 2">
    <name type="scientific">Caerostris extrusa</name>
    <name type="common">Bark spider</name>
    <name type="synonym">Caerostris bankana</name>
    <dbReference type="NCBI Taxonomy" id="172846"/>
    <lineage>
        <taxon>Eukaryota</taxon>
        <taxon>Metazoa</taxon>
        <taxon>Ecdysozoa</taxon>
        <taxon>Arthropoda</taxon>
        <taxon>Chelicerata</taxon>
        <taxon>Arachnida</taxon>
        <taxon>Araneae</taxon>
        <taxon>Araneomorphae</taxon>
        <taxon>Entelegynae</taxon>
        <taxon>Araneoidea</taxon>
        <taxon>Araneidae</taxon>
        <taxon>Caerostris</taxon>
    </lineage>
</organism>
<accession>A0AAV4RRS1</accession>
<name>A0AAV4RRS1_CAEEX</name>
<proteinExistence type="predicted"/>
<comment type="caution">
    <text evidence="1">The sequence shown here is derived from an EMBL/GenBank/DDBJ whole genome shotgun (WGS) entry which is preliminary data.</text>
</comment>
<dbReference type="Proteomes" id="UP001054945">
    <property type="component" value="Unassembled WGS sequence"/>
</dbReference>
<protein>
    <submittedName>
        <fullName evidence="1">Uncharacterized protein</fullName>
    </submittedName>
</protein>
<dbReference type="AlphaFoldDB" id="A0AAV4RRS1"/>
<dbReference type="EMBL" id="BPLR01008226">
    <property type="protein sequence ID" value="GIY23036.1"/>
    <property type="molecule type" value="Genomic_DNA"/>
</dbReference>
<evidence type="ECO:0000313" key="2">
    <source>
        <dbReference type="Proteomes" id="UP001054945"/>
    </source>
</evidence>
<gene>
    <name evidence="1" type="ORF">CEXT_32431</name>
</gene>
<keyword evidence="2" id="KW-1185">Reference proteome</keyword>
<evidence type="ECO:0000313" key="1">
    <source>
        <dbReference type="EMBL" id="GIY23036.1"/>
    </source>
</evidence>